<dbReference type="PANTHER" id="PTHR22536">
    <property type="entry name" value="LUNG CANCER METASTASIS-RELATED LCMR1 PROTEIN"/>
    <property type="match status" value="1"/>
</dbReference>
<keyword evidence="7" id="KW-1185">Reference proteome</keyword>
<evidence type="ECO:0000256" key="2">
    <source>
        <dbReference type="ARBA" id="ARBA00023015"/>
    </source>
</evidence>
<evidence type="ECO:0000256" key="4">
    <source>
        <dbReference type="ARBA" id="ARBA00023242"/>
    </source>
</evidence>
<accession>A0A8T2QDD1</accession>
<evidence type="ECO:0000256" key="5">
    <source>
        <dbReference type="SAM" id="MobiDB-lite"/>
    </source>
</evidence>
<evidence type="ECO:0000256" key="3">
    <source>
        <dbReference type="ARBA" id="ARBA00023163"/>
    </source>
</evidence>
<comment type="caution">
    <text evidence="6">The sequence shown here is derived from an EMBL/GenBank/DDBJ whole genome shotgun (WGS) entry which is preliminary data.</text>
</comment>
<protein>
    <recommendedName>
        <fullName evidence="8">Mediator of RNA polymerase II transcription subunit 19a</fullName>
    </recommendedName>
</protein>
<feature type="compositionally biased region" description="Basic residues" evidence="5">
    <location>
        <begin position="136"/>
        <end position="149"/>
    </location>
</feature>
<evidence type="ECO:0008006" key="8">
    <source>
        <dbReference type="Google" id="ProtNLM"/>
    </source>
</evidence>
<feature type="region of interest" description="Disordered" evidence="5">
    <location>
        <begin position="115"/>
        <end position="231"/>
    </location>
</feature>
<sequence length="231" mass="26687">MDATDNRTDDANGPFRLITSAPRSRELTGAVDLLGHYGLRDLHEKFCQRPLPASVGESYLRNVVGDTEIRKGEGMELGQLLGPDMEAISVHIHPIEMDILQKSFTLKESGSISLPEVDRGIPTISGRVKDESKDRDRKHKKHKKHKDRHKDKEKDRDKDKHKDRDKDKDKDKEKSRDKDKSKKRENGEEKKHHKKKRKHDGDEEEGEGHKHKKKKHKHSSKGDVQEKIVTR</sequence>
<name>A0A8T2QDD1_CERRI</name>
<comment type="subcellular location">
    <subcellularLocation>
        <location evidence="1">Nucleus</location>
    </subcellularLocation>
</comment>
<gene>
    <name evidence="6" type="ORF">KP509_35G014300</name>
</gene>
<dbReference type="GO" id="GO:0003712">
    <property type="term" value="F:transcription coregulator activity"/>
    <property type="evidence" value="ECO:0007669"/>
    <property type="project" value="InterPro"/>
</dbReference>
<organism evidence="6 7">
    <name type="scientific">Ceratopteris richardii</name>
    <name type="common">Triangle waterfern</name>
    <dbReference type="NCBI Taxonomy" id="49495"/>
    <lineage>
        <taxon>Eukaryota</taxon>
        <taxon>Viridiplantae</taxon>
        <taxon>Streptophyta</taxon>
        <taxon>Embryophyta</taxon>
        <taxon>Tracheophyta</taxon>
        <taxon>Polypodiopsida</taxon>
        <taxon>Polypodiidae</taxon>
        <taxon>Polypodiales</taxon>
        <taxon>Pteridineae</taxon>
        <taxon>Pteridaceae</taxon>
        <taxon>Parkerioideae</taxon>
        <taxon>Ceratopteris</taxon>
    </lineage>
</organism>
<dbReference type="GO" id="GO:0045944">
    <property type="term" value="P:positive regulation of transcription by RNA polymerase II"/>
    <property type="evidence" value="ECO:0007669"/>
    <property type="project" value="TreeGrafter"/>
</dbReference>
<evidence type="ECO:0000313" key="6">
    <source>
        <dbReference type="EMBL" id="KAH7282137.1"/>
    </source>
</evidence>
<reference evidence="6" key="1">
    <citation type="submission" date="2021-08" db="EMBL/GenBank/DDBJ databases">
        <title>WGS assembly of Ceratopteris richardii.</title>
        <authorList>
            <person name="Marchant D.B."/>
            <person name="Chen G."/>
            <person name="Jenkins J."/>
            <person name="Shu S."/>
            <person name="Leebens-Mack J."/>
            <person name="Grimwood J."/>
            <person name="Schmutz J."/>
            <person name="Soltis P."/>
            <person name="Soltis D."/>
            <person name="Chen Z.-H."/>
        </authorList>
    </citation>
    <scope>NUCLEOTIDE SEQUENCE</scope>
    <source>
        <strain evidence="6">Whitten #5841</strain>
        <tissue evidence="6">Leaf</tissue>
    </source>
</reference>
<dbReference type="GO" id="GO:0016592">
    <property type="term" value="C:mediator complex"/>
    <property type="evidence" value="ECO:0007669"/>
    <property type="project" value="InterPro"/>
</dbReference>
<feature type="compositionally biased region" description="Basic and acidic residues" evidence="5">
    <location>
        <begin position="150"/>
        <end position="190"/>
    </location>
</feature>
<keyword evidence="2" id="KW-0805">Transcription regulation</keyword>
<dbReference type="EMBL" id="CM035440">
    <property type="protein sequence ID" value="KAH7282137.1"/>
    <property type="molecule type" value="Genomic_DNA"/>
</dbReference>
<evidence type="ECO:0000256" key="1">
    <source>
        <dbReference type="ARBA" id="ARBA00004123"/>
    </source>
</evidence>
<dbReference type="Proteomes" id="UP000825935">
    <property type="component" value="Chromosome 35"/>
</dbReference>
<feature type="compositionally biased region" description="Basic residues" evidence="5">
    <location>
        <begin position="209"/>
        <end position="219"/>
    </location>
</feature>
<dbReference type="AlphaFoldDB" id="A0A8T2QDD1"/>
<evidence type="ECO:0000313" key="7">
    <source>
        <dbReference type="Proteomes" id="UP000825935"/>
    </source>
</evidence>
<proteinExistence type="predicted"/>
<dbReference type="OrthoDB" id="1920814at2759"/>
<dbReference type="PANTHER" id="PTHR22536:SF1">
    <property type="entry name" value="MEDIATOR OF RNA POLYMERASE II TRANSCRIPTION SUBUNIT 19"/>
    <property type="match status" value="1"/>
</dbReference>
<dbReference type="Pfam" id="PF10278">
    <property type="entry name" value="Med19"/>
    <property type="match status" value="1"/>
</dbReference>
<feature type="compositionally biased region" description="Basic and acidic residues" evidence="5">
    <location>
        <begin position="220"/>
        <end position="231"/>
    </location>
</feature>
<dbReference type="InterPro" id="IPR019403">
    <property type="entry name" value="Mediator_Med19_met"/>
</dbReference>
<keyword evidence="3" id="KW-0804">Transcription</keyword>
<keyword evidence="4" id="KW-0539">Nucleus</keyword>
<dbReference type="OMA" id="HDHFCKK"/>